<dbReference type="Proteomes" id="UP000789759">
    <property type="component" value="Unassembled WGS sequence"/>
</dbReference>
<evidence type="ECO:0000313" key="2">
    <source>
        <dbReference type="Proteomes" id="UP000789759"/>
    </source>
</evidence>
<dbReference type="AlphaFoldDB" id="A0A9N9KHF6"/>
<feature type="non-terminal residue" evidence="1">
    <location>
        <position position="42"/>
    </location>
</feature>
<keyword evidence="2" id="KW-1185">Reference proteome</keyword>
<proteinExistence type="predicted"/>
<evidence type="ECO:0000313" key="1">
    <source>
        <dbReference type="EMBL" id="CAG8825526.1"/>
    </source>
</evidence>
<reference evidence="1" key="1">
    <citation type="submission" date="2021-06" db="EMBL/GenBank/DDBJ databases">
        <authorList>
            <person name="Kallberg Y."/>
            <person name="Tangrot J."/>
            <person name="Rosling A."/>
        </authorList>
    </citation>
    <scope>NUCLEOTIDE SEQUENCE</scope>
    <source>
        <strain evidence="1">FL966</strain>
    </source>
</reference>
<dbReference type="EMBL" id="CAJVQA010055968">
    <property type="protein sequence ID" value="CAG8825526.1"/>
    <property type="molecule type" value="Genomic_DNA"/>
</dbReference>
<name>A0A9N9KHF6_9GLOM</name>
<gene>
    <name evidence="1" type="ORF">CPELLU_LOCUS20112</name>
</gene>
<sequence length="42" mass="5204">ELLIQEIKSEYRYDDYIRMAISLEIKKISVGFRFWQNHDNKI</sequence>
<accession>A0A9N9KHF6</accession>
<feature type="non-terminal residue" evidence="1">
    <location>
        <position position="1"/>
    </location>
</feature>
<comment type="caution">
    <text evidence="1">The sequence shown here is derived from an EMBL/GenBank/DDBJ whole genome shotgun (WGS) entry which is preliminary data.</text>
</comment>
<organism evidence="1 2">
    <name type="scientific">Cetraspora pellucida</name>
    <dbReference type="NCBI Taxonomy" id="1433469"/>
    <lineage>
        <taxon>Eukaryota</taxon>
        <taxon>Fungi</taxon>
        <taxon>Fungi incertae sedis</taxon>
        <taxon>Mucoromycota</taxon>
        <taxon>Glomeromycotina</taxon>
        <taxon>Glomeromycetes</taxon>
        <taxon>Diversisporales</taxon>
        <taxon>Gigasporaceae</taxon>
        <taxon>Cetraspora</taxon>
    </lineage>
</organism>
<protein>
    <submittedName>
        <fullName evidence="1">20473_t:CDS:1</fullName>
    </submittedName>
</protein>